<dbReference type="Proteomes" id="UP000719766">
    <property type="component" value="Unassembled WGS sequence"/>
</dbReference>
<proteinExistence type="predicted"/>
<reference evidence="1" key="1">
    <citation type="journal article" date="2020" name="New Phytol.">
        <title>Comparative genomics reveals dynamic genome evolution in host specialist ectomycorrhizal fungi.</title>
        <authorList>
            <person name="Lofgren L.A."/>
            <person name="Nguyen N.H."/>
            <person name="Vilgalys R."/>
            <person name="Ruytinx J."/>
            <person name="Liao H.L."/>
            <person name="Branco S."/>
            <person name="Kuo A."/>
            <person name="LaButti K."/>
            <person name="Lipzen A."/>
            <person name="Andreopoulos W."/>
            <person name="Pangilinan J."/>
            <person name="Riley R."/>
            <person name="Hundley H."/>
            <person name="Na H."/>
            <person name="Barry K."/>
            <person name="Grigoriev I.V."/>
            <person name="Stajich J.E."/>
            <person name="Kennedy P.G."/>
        </authorList>
    </citation>
    <scope>NUCLEOTIDE SEQUENCE</scope>
    <source>
        <strain evidence="1">S12</strain>
    </source>
</reference>
<feature type="non-terminal residue" evidence="1">
    <location>
        <position position="1"/>
    </location>
</feature>
<dbReference type="OrthoDB" id="3169660at2759"/>
<feature type="non-terminal residue" evidence="1">
    <location>
        <position position="77"/>
    </location>
</feature>
<gene>
    <name evidence="1" type="ORF">HD556DRAFT_1195850</name>
</gene>
<accession>A0A9P7DA39</accession>
<comment type="caution">
    <text evidence="1">The sequence shown here is derived from an EMBL/GenBank/DDBJ whole genome shotgun (WGS) entry which is preliminary data.</text>
</comment>
<evidence type="ECO:0000313" key="1">
    <source>
        <dbReference type="EMBL" id="KAG1785099.1"/>
    </source>
</evidence>
<dbReference type="EMBL" id="JABBWE010000119">
    <property type="protein sequence ID" value="KAG1785099.1"/>
    <property type="molecule type" value="Genomic_DNA"/>
</dbReference>
<dbReference type="AlphaFoldDB" id="A0A9P7DA39"/>
<protein>
    <submittedName>
        <fullName evidence="1">Uncharacterized protein</fullName>
    </submittedName>
</protein>
<name>A0A9P7DA39_9AGAM</name>
<dbReference type="GeneID" id="64590038"/>
<organism evidence="1 2">
    <name type="scientific">Suillus plorans</name>
    <dbReference type="NCBI Taxonomy" id="116603"/>
    <lineage>
        <taxon>Eukaryota</taxon>
        <taxon>Fungi</taxon>
        <taxon>Dikarya</taxon>
        <taxon>Basidiomycota</taxon>
        <taxon>Agaricomycotina</taxon>
        <taxon>Agaricomycetes</taxon>
        <taxon>Agaricomycetidae</taxon>
        <taxon>Boletales</taxon>
        <taxon>Suillineae</taxon>
        <taxon>Suillaceae</taxon>
        <taxon>Suillus</taxon>
    </lineage>
</organism>
<dbReference type="RefSeq" id="XP_041152584.1">
    <property type="nucleotide sequence ID" value="XM_041296274.1"/>
</dbReference>
<keyword evidence="2" id="KW-1185">Reference proteome</keyword>
<evidence type="ECO:0000313" key="2">
    <source>
        <dbReference type="Proteomes" id="UP000719766"/>
    </source>
</evidence>
<sequence>TWGRDTFWLAFVTAYPSFPMCKWPMWDPCIPLAGSFIEHWLECLNDGSTTEEDDVVSHIWNEFCKHAALFYFLPLIS</sequence>